<accession>A0AAW2TMV0</accession>
<dbReference type="Pfam" id="PF00076">
    <property type="entry name" value="RRM_1"/>
    <property type="match status" value="1"/>
</dbReference>
<dbReference type="EMBL" id="JACGWN010000014">
    <property type="protein sequence ID" value="KAL0406175.1"/>
    <property type="molecule type" value="Genomic_DNA"/>
</dbReference>
<evidence type="ECO:0000313" key="4">
    <source>
        <dbReference type="EMBL" id="KAL0406175.1"/>
    </source>
</evidence>
<gene>
    <name evidence="4" type="ORF">Slati_3931400</name>
</gene>
<dbReference type="InterPro" id="IPR000504">
    <property type="entry name" value="RRM_dom"/>
</dbReference>
<reference evidence="4" key="2">
    <citation type="journal article" date="2024" name="Plant">
        <title>Genomic evolution and insights into agronomic trait innovations of Sesamum species.</title>
        <authorList>
            <person name="Miao H."/>
            <person name="Wang L."/>
            <person name="Qu L."/>
            <person name="Liu H."/>
            <person name="Sun Y."/>
            <person name="Le M."/>
            <person name="Wang Q."/>
            <person name="Wei S."/>
            <person name="Zheng Y."/>
            <person name="Lin W."/>
            <person name="Duan Y."/>
            <person name="Cao H."/>
            <person name="Xiong S."/>
            <person name="Wang X."/>
            <person name="Wei L."/>
            <person name="Li C."/>
            <person name="Ma Q."/>
            <person name="Ju M."/>
            <person name="Zhao R."/>
            <person name="Li G."/>
            <person name="Mu C."/>
            <person name="Tian Q."/>
            <person name="Mei H."/>
            <person name="Zhang T."/>
            <person name="Gao T."/>
            <person name="Zhang H."/>
        </authorList>
    </citation>
    <scope>NUCLEOTIDE SEQUENCE</scope>
    <source>
        <strain evidence="4">KEN1</strain>
    </source>
</reference>
<dbReference type="GO" id="GO:0003723">
    <property type="term" value="F:RNA binding"/>
    <property type="evidence" value="ECO:0007669"/>
    <property type="project" value="UniProtKB-UniRule"/>
</dbReference>
<dbReference type="AlphaFoldDB" id="A0AAW2TMV0"/>
<evidence type="ECO:0000256" key="1">
    <source>
        <dbReference type="ARBA" id="ARBA00022884"/>
    </source>
</evidence>
<dbReference type="InterPro" id="IPR035979">
    <property type="entry name" value="RBD_domain_sf"/>
</dbReference>
<dbReference type="PANTHER" id="PTHR23189">
    <property type="entry name" value="RNA RECOGNITION MOTIF-CONTAINING"/>
    <property type="match status" value="1"/>
</dbReference>
<feature type="domain" description="RRM" evidence="3">
    <location>
        <begin position="30"/>
        <end position="102"/>
    </location>
</feature>
<evidence type="ECO:0000256" key="2">
    <source>
        <dbReference type="PROSITE-ProRule" id="PRU00176"/>
    </source>
</evidence>
<sequence length="105" mass="11713">MAPPVRSVAKATQCHDAAVKDLQRLIHPSNNLWIGNLSPKVIDSELKSLFTAHGDVIGINSFPFRHYTSVHFKKIKGAKLARQDLQGHNLHGKPLVINFDNRLVI</sequence>
<dbReference type="SUPFAM" id="SSF54928">
    <property type="entry name" value="RNA-binding domain, RBD"/>
    <property type="match status" value="1"/>
</dbReference>
<proteinExistence type="predicted"/>
<comment type="caution">
    <text evidence="4">The sequence shown here is derived from an EMBL/GenBank/DDBJ whole genome shotgun (WGS) entry which is preliminary data.</text>
</comment>
<dbReference type="InterPro" id="IPR012677">
    <property type="entry name" value="Nucleotide-bd_a/b_plait_sf"/>
</dbReference>
<dbReference type="Gene3D" id="3.30.70.330">
    <property type="match status" value="1"/>
</dbReference>
<protein>
    <recommendedName>
        <fullName evidence="3">RRM domain-containing protein</fullName>
    </recommendedName>
</protein>
<organism evidence="4">
    <name type="scientific">Sesamum latifolium</name>
    <dbReference type="NCBI Taxonomy" id="2727402"/>
    <lineage>
        <taxon>Eukaryota</taxon>
        <taxon>Viridiplantae</taxon>
        <taxon>Streptophyta</taxon>
        <taxon>Embryophyta</taxon>
        <taxon>Tracheophyta</taxon>
        <taxon>Spermatophyta</taxon>
        <taxon>Magnoliopsida</taxon>
        <taxon>eudicotyledons</taxon>
        <taxon>Gunneridae</taxon>
        <taxon>Pentapetalae</taxon>
        <taxon>asterids</taxon>
        <taxon>lamiids</taxon>
        <taxon>Lamiales</taxon>
        <taxon>Pedaliaceae</taxon>
        <taxon>Sesamum</taxon>
    </lineage>
</organism>
<dbReference type="SMART" id="SM00360">
    <property type="entry name" value="RRM"/>
    <property type="match status" value="1"/>
</dbReference>
<keyword evidence="1 2" id="KW-0694">RNA-binding</keyword>
<dbReference type="PROSITE" id="PS50102">
    <property type="entry name" value="RRM"/>
    <property type="match status" value="1"/>
</dbReference>
<reference evidence="4" key="1">
    <citation type="submission" date="2020-06" db="EMBL/GenBank/DDBJ databases">
        <authorList>
            <person name="Li T."/>
            <person name="Hu X."/>
            <person name="Zhang T."/>
            <person name="Song X."/>
            <person name="Zhang H."/>
            <person name="Dai N."/>
            <person name="Sheng W."/>
            <person name="Hou X."/>
            <person name="Wei L."/>
        </authorList>
    </citation>
    <scope>NUCLEOTIDE SEQUENCE</scope>
    <source>
        <strain evidence="4">KEN1</strain>
        <tissue evidence="4">Leaf</tissue>
    </source>
</reference>
<name>A0AAW2TMV0_9LAMI</name>
<evidence type="ECO:0000259" key="3">
    <source>
        <dbReference type="PROSITE" id="PS50102"/>
    </source>
</evidence>